<evidence type="ECO:0000313" key="1">
    <source>
        <dbReference type="EMBL" id="UXI70368.1"/>
    </source>
</evidence>
<dbReference type="InterPro" id="IPR022037">
    <property type="entry name" value="DUF3606"/>
</dbReference>
<evidence type="ECO:0000313" key="2">
    <source>
        <dbReference type="Proteomes" id="UP001064632"/>
    </source>
</evidence>
<name>A0ABY6BK26_9GAMM</name>
<dbReference type="Pfam" id="PF12244">
    <property type="entry name" value="DUF3606"/>
    <property type="match status" value="1"/>
</dbReference>
<organism evidence="1 2">
    <name type="scientific">Tahibacter amnicola</name>
    <dbReference type="NCBI Taxonomy" id="2976241"/>
    <lineage>
        <taxon>Bacteria</taxon>
        <taxon>Pseudomonadati</taxon>
        <taxon>Pseudomonadota</taxon>
        <taxon>Gammaproteobacteria</taxon>
        <taxon>Lysobacterales</taxon>
        <taxon>Rhodanobacteraceae</taxon>
        <taxon>Tahibacter</taxon>
    </lineage>
</organism>
<protein>
    <submittedName>
        <fullName evidence="1">DUF3606 domain-containing protein</fullName>
    </submittedName>
</protein>
<dbReference type="Proteomes" id="UP001064632">
    <property type="component" value="Chromosome"/>
</dbReference>
<dbReference type="EMBL" id="CP104694">
    <property type="protein sequence ID" value="UXI70368.1"/>
    <property type="molecule type" value="Genomic_DNA"/>
</dbReference>
<gene>
    <name evidence="1" type="ORF">N4264_12260</name>
</gene>
<sequence>MHSTSQPTFANNSSDSINILVNWEVNYWSTRWGVTPEQLLRAVSEVGTNVRVVQAHLADQGRAQTMQ</sequence>
<proteinExistence type="predicted"/>
<reference evidence="1" key="1">
    <citation type="submission" date="2022-09" db="EMBL/GenBank/DDBJ databases">
        <title>Tahibacter sp. nov., isolated from a fresh water.</title>
        <authorList>
            <person name="Baek J.H."/>
            <person name="Lee J.K."/>
            <person name="Kim J.M."/>
            <person name="Jeon C.O."/>
        </authorList>
    </citation>
    <scope>NUCLEOTIDE SEQUENCE</scope>
    <source>
        <strain evidence="1">W38</strain>
    </source>
</reference>
<accession>A0ABY6BK26</accession>
<dbReference type="RefSeq" id="WP_261697318.1">
    <property type="nucleotide sequence ID" value="NZ_CP104694.1"/>
</dbReference>
<keyword evidence="2" id="KW-1185">Reference proteome</keyword>